<organism evidence="5 6">
    <name type="scientific">Floridaenema fluviatile BLCC-F154</name>
    <dbReference type="NCBI Taxonomy" id="3153640"/>
    <lineage>
        <taxon>Bacteria</taxon>
        <taxon>Bacillati</taxon>
        <taxon>Cyanobacteriota</taxon>
        <taxon>Cyanophyceae</taxon>
        <taxon>Oscillatoriophycideae</taxon>
        <taxon>Aerosakkonematales</taxon>
        <taxon>Aerosakkonemataceae</taxon>
        <taxon>Floridanema</taxon>
        <taxon>Floridanema fluviatile</taxon>
    </lineage>
</organism>
<proteinExistence type="predicted"/>
<feature type="transmembrane region" description="Helical" evidence="3">
    <location>
        <begin position="12"/>
        <end position="30"/>
    </location>
</feature>
<reference evidence="5 6" key="1">
    <citation type="submission" date="2024-09" db="EMBL/GenBank/DDBJ databases">
        <title>Floridaenema gen nov. (Aerosakkonemataceae, Aerosakkonematales ord. nov., Cyanobacteria) from benthic tropical and subtropical fresh waters, with the description of four new species.</title>
        <authorList>
            <person name="Moretto J.A."/>
            <person name="Berthold D.E."/>
            <person name="Lefler F.W."/>
            <person name="Huang I.-S."/>
            <person name="Laughinghouse H. IV."/>
        </authorList>
    </citation>
    <scope>NUCLEOTIDE SEQUENCE [LARGE SCALE GENOMIC DNA]</scope>
    <source>
        <strain evidence="5 6">BLCC-F154</strain>
    </source>
</reference>
<keyword evidence="1" id="KW-0802">TPR repeat</keyword>
<feature type="repeat" description="TPR" evidence="1">
    <location>
        <begin position="321"/>
        <end position="354"/>
    </location>
</feature>
<evidence type="ECO:0000259" key="4">
    <source>
        <dbReference type="Pfam" id="PF12770"/>
    </source>
</evidence>
<keyword evidence="2" id="KW-0175">Coiled coil</keyword>
<feature type="repeat" description="TPR" evidence="1">
    <location>
        <begin position="361"/>
        <end position="394"/>
    </location>
</feature>
<dbReference type="Gene3D" id="1.25.40.10">
    <property type="entry name" value="Tetratricopeptide repeat domain"/>
    <property type="match status" value="3"/>
</dbReference>
<comment type="caution">
    <text evidence="5">The sequence shown here is derived from an EMBL/GenBank/DDBJ whole genome shotgun (WGS) entry which is preliminary data.</text>
</comment>
<feature type="repeat" description="TPR" evidence="1">
    <location>
        <begin position="281"/>
        <end position="314"/>
    </location>
</feature>
<keyword evidence="3" id="KW-0472">Membrane</keyword>
<feature type="domain" description="CHAT" evidence="4">
    <location>
        <begin position="769"/>
        <end position="1083"/>
    </location>
</feature>
<dbReference type="Proteomes" id="UP001576776">
    <property type="component" value="Unassembled WGS sequence"/>
</dbReference>
<dbReference type="PROSITE" id="PS50293">
    <property type="entry name" value="TPR_REGION"/>
    <property type="match status" value="1"/>
</dbReference>
<feature type="repeat" description="TPR" evidence="1">
    <location>
        <begin position="201"/>
        <end position="234"/>
    </location>
</feature>
<evidence type="ECO:0000256" key="2">
    <source>
        <dbReference type="SAM" id="Coils"/>
    </source>
</evidence>
<evidence type="ECO:0000256" key="1">
    <source>
        <dbReference type="PROSITE-ProRule" id="PRU00339"/>
    </source>
</evidence>
<dbReference type="PANTHER" id="PTHR10098:SF108">
    <property type="entry name" value="TETRATRICOPEPTIDE REPEAT PROTEIN 28"/>
    <property type="match status" value="1"/>
</dbReference>
<dbReference type="Pfam" id="PF13424">
    <property type="entry name" value="TPR_12"/>
    <property type="match status" value="5"/>
</dbReference>
<evidence type="ECO:0000313" key="6">
    <source>
        <dbReference type="Proteomes" id="UP001576776"/>
    </source>
</evidence>
<evidence type="ECO:0000313" key="5">
    <source>
        <dbReference type="EMBL" id="MFB2936905.1"/>
    </source>
</evidence>
<name>A0ABV4YDJ6_9CYAN</name>
<dbReference type="Pfam" id="PF12770">
    <property type="entry name" value="CHAT"/>
    <property type="match status" value="1"/>
</dbReference>
<protein>
    <submittedName>
        <fullName evidence="5">Tetratricopeptide repeat protein</fullName>
    </submittedName>
</protein>
<dbReference type="PROSITE" id="PS50005">
    <property type="entry name" value="TPR"/>
    <property type="match status" value="9"/>
</dbReference>
<feature type="coiled-coil region" evidence="2">
    <location>
        <begin position="626"/>
        <end position="680"/>
    </location>
</feature>
<dbReference type="InterPro" id="IPR019734">
    <property type="entry name" value="TPR_rpt"/>
</dbReference>
<keyword evidence="3" id="KW-1133">Transmembrane helix</keyword>
<dbReference type="PANTHER" id="PTHR10098">
    <property type="entry name" value="RAPSYN-RELATED"/>
    <property type="match status" value="1"/>
</dbReference>
<keyword evidence="6" id="KW-1185">Reference proteome</keyword>
<evidence type="ECO:0000256" key="3">
    <source>
        <dbReference type="SAM" id="Phobius"/>
    </source>
</evidence>
<feature type="repeat" description="TPR" evidence="1">
    <location>
        <begin position="441"/>
        <end position="474"/>
    </location>
</feature>
<dbReference type="InterPro" id="IPR024983">
    <property type="entry name" value="CHAT_dom"/>
</dbReference>
<dbReference type="InterPro" id="IPR011990">
    <property type="entry name" value="TPR-like_helical_dom_sf"/>
</dbReference>
<feature type="repeat" description="TPR" evidence="1">
    <location>
        <begin position="401"/>
        <end position="434"/>
    </location>
</feature>
<accession>A0ABV4YDJ6</accession>
<feature type="repeat" description="TPR" evidence="1">
    <location>
        <begin position="481"/>
        <end position="514"/>
    </location>
</feature>
<dbReference type="SMART" id="SM00028">
    <property type="entry name" value="TPR"/>
    <property type="match status" value="11"/>
</dbReference>
<keyword evidence="3" id="KW-0812">Transmembrane</keyword>
<gene>
    <name evidence="5" type="ORF">ACE1B6_16770</name>
</gene>
<sequence>MNRKTSQNKLVFAFIKGVSVSGIILGALLSESVIATSKTSEIGFLLGISNDQTTKLKKPGFLTDQNTIIAQNSSNSEADRLAQEGLQLYEQGTAESLRAALEKWEAARQLYRAAGDKGKEALMLMGMGRINSDLGEKQKALDYYNQALPLYRAVGNRGGKATTLNNIGLVYDSLGEKQKALDYYNQALPLYRAVGDRNGEAGTLNNIGYLYDSLGEKQQALDYYNQALPLFRVVGDRRGEATTLNNIGLVYNSLGEKQKALDGYNQAIPLYRAVGNRGGEATTLNNIGGLYNDLGEKQKALDYYNQALPLYRAVGDRSGEATTLSNIGLVYNSLGEKQKALDYYNQALPLSRAVGDREGEATTLNNIGLVYDSLGEKQKALDGYNQALPLYRAVGNRGGEATTLSNIGYLYDSLGEKQKALDYYNQALPLYRAVGDRNGEATILNNIGSMYQSLGEQQQALNYLNQALPLYRAVGDRSGEATTLNNIGSVYYLLGEKQKALDYYNRTLPILRAVGDRRTEATTLYNFASLKRSQGNLTEALTDIEAAITIVEDLRTKIGSQELRQSYFATVQGYYQFYIDLLMQLHQQNPNQGYDGQALYISERARARSLLELLTEATANIRTGVDPKLLEEERNLQQQLNALENRRYQLQSGQYNEQELNEIKQKINNLLDQFKQLQAQIRTNSPRYADLKYPQPLNLQQIQQQVLDDDTLLLQYSLGKNRSYLWAVTKNSITSYVLPKQSEIEAAVKTFRESVTKNNTATLDTGLPLSKILLAPVANQLGNKRLLIVGDGALQFVPFAALPLPNSPTNPLLVQNEIVTLPSASTVAIQRRQLQNRTPVAKTVAVIADPVFNRTDSRITGNPPTPTNNTLSELSLNRAARNLGLGEDGGGRIFDRLQFTRTEADKILAFVPQTQRLQAFDFDASRQIATNPDLSQYQIIHFATHGLLDPVNPELSGIVLSLYDQNGKSQDGFLRLHDIFNLNLPAELVVLSACETGLGENVKGEGLVGLTRGFMYAGSRRVIVSLWSVNDAATSELMAKFYQKILQGGKNPVQALREAQLEMWNSQDRRSPYYWAAFTVQGDWR</sequence>
<feature type="repeat" description="TPR" evidence="1">
    <location>
        <begin position="241"/>
        <end position="274"/>
    </location>
</feature>
<feature type="repeat" description="TPR" evidence="1">
    <location>
        <begin position="161"/>
        <end position="194"/>
    </location>
</feature>
<dbReference type="RefSeq" id="WP_413258398.1">
    <property type="nucleotide sequence ID" value="NZ_JBHFNS010000064.1"/>
</dbReference>
<dbReference type="EMBL" id="JBHFNS010000064">
    <property type="protein sequence ID" value="MFB2936905.1"/>
    <property type="molecule type" value="Genomic_DNA"/>
</dbReference>
<dbReference type="SUPFAM" id="SSF48452">
    <property type="entry name" value="TPR-like"/>
    <property type="match status" value="3"/>
</dbReference>